<dbReference type="Proteomes" id="UP001519343">
    <property type="component" value="Unassembled WGS sequence"/>
</dbReference>
<organism evidence="3 4">
    <name type="scientific">Ammoniphilus resinae</name>
    <dbReference type="NCBI Taxonomy" id="861532"/>
    <lineage>
        <taxon>Bacteria</taxon>
        <taxon>Bacillati</taxon>
        <taxon>Bacillota</taxon>
        <taxon>Bacilli</taxon>
        <taxon>Bacillales</taxon>
        <taxon>Paenibacillaceae</taxon>
        <taxon>Aneurinibacillus group</taxon>
        <taxon>Ammoniphilus</taxon>
    </lineage>
</organism>
<sequence>MKKYLIGTIAGVLLTTSSAAFADGFSINAAVKSIQFNFNGNVITENAVEYGDHVYVPVRLVAENLGAKVGWDAESAMMTFTYGPDVNNEAVDIKNDVTFSVDSIERSGGSTKLKVKLKNDREVPVALNEQFSQLVVDGEQYNHSTDFKSGTFDSTWLKPIQPGAVQTGEIIMPEIPKNADSVRLLVYIMGPGGAIDTFQVVVPMEKGD</sequence>
<dbReference type="Pfam" id="PF07833">
    <property type="entry name" value="Cu_amine_oxidN1"/>
    <property type="match status" value="1"/>
</dbReference>
<keyword evidence="1" id="KW-0732">Signal</keyword>
<evidence type="ECO:0000256" key="1">
    <source>
        <dbReference type="SAM" id="SignalP"/>
    </source>
</evidence>
<evidence type="ECO:0000313" key="3">
    <source>
        <dbReference type="EMBL" id="MBP1934124.1"/>
    </source>
</evidence>
<dbReference type="InterPro" id="IPR012854">
    <property type="entry name" value="Cu_amine_oxidase-like_N"/>
</dbReference>
<evidence type="ECO:0000259" key="2">
    <source>
        <dbReference type="Pfam" id="PF07833"/>
    </source>
</evidence>
<feature type="domain" description="Copper amine oxidase-like N-terminal" evidence="2">
    <location>
        <begin position="39"/>
        <end position="84"/>
    </location>
</feature>
<dbReference type="InterPro" id="IPR036582">
    <property type="entry name" value="Mao_N_sf"/>
</dbReference>
<gene>
    <name evidence="3" type="ORF">J2Z37_004141</name>
</gene>
<dbReference type="RefSeq" id="WP_209812124.1">
    <property type="nucleotide sequence ID" value="NZ_JAGGKT010000016.1"/>
</dbReference>
<accession>A0ABS4GV42</accession>
<protein>
    <recommendedName>
        <fullName evidence="2">Copper amine oxidase-like N-terminal domain-containing protein</fullName>
    </recommendedName>
</protein>
<dbReference type="EMBL" id="JAGGKT010000016">
    <property type="protein sequence ID" value="MBP1934124.1"/>
    <property type="molecule type" value="Genomic_DNA"/>
</dbReference>
<comment type="caution">
    <text evidence="3">The sequence shown here is derived from an EMBL/GenBank/DDBJ whole genome shotgun (WGS) entry which is preliminary data.</text>
</comment>
<dbReference type="Gene3D" id="3.30.457.10">
    <property type="entry name" value="Copper amine oxidase-like, N-terminal domain"/>
    <property type="match status" value="1"/>
</dbReference>
<name>A0ABS4GV42_9BACL</name>
<proteinExistence type="predicted"/>
<evidence type="ECO:0000313" key="4">
    <source>
        <dbReference type="Proteomes" id="UP001519343"/>
    </source>
</evidence>
<reference evidence="3 4" key="1">
    <citation type="submission" date="2021-03" db="EMBL/GenBank/DDBJ databases">
        <title>Genomic Encyclopedia of Type Strains, Phase IV (KMG-IV): sequencing the most valuable type-strain genomes for metagenomic binning, comparative biology and taxonomic classification.</title>
        <authorList>
            <person name="Goeker M."/>
        </authorList>
    </citation>
    <scope>NUCLEOTIDE SEQUENCE [LARGE SCALE GENOMIC DNA]</scope>
    <source>
        <strain evidence="3 4">DSM 24738</strain>
    </source>
</reference>
<feature type="chain" id="PRO_5046031792" description="Copper amine oxidase-like N-terminal domain-containing protein" evidence="1">
    <location>
        <begin position="23"/>
        <end position="208"/>
    </location>
</feature>
<feature type="signal peptide" evidence="1">
    <location>
        <begin position="1"/>
        <end position="22"/>
    </location>
</feature>
<dbReference type="SUPFAM" id="SSF55383">
    <property type="entry name" value="Copper amine oxidase, domain N"/>
    <property type="match status" value="1"/>
</dbReference>
<keyword evidence="4" id="KW-1185">Reference proteome</keyword>